<reference evidence="1" key="1">
    <citation type="thesis" date="2020" institute="ProQuest LLC" country="789 East Eisenhower Parkway, Ann Arbor, MI, USA">
        <title>Comparative Genomics and Chromosome Evolution.</title>
        <authorList>
            <person name="Mudd A.B."/>
        </authorList>
    </citation>
    <scope>NUCLEOTIDE SEQUENCE</scope>
    <source>
        <strain evidence="1">HN-11 Male</strain>
        <tissue evidence="1">Kidney and liver</tissue>
    </source>
</reference>
<evidence type="ECO:0000313" key="1">
    <source>
        <dbReference type="EMBL" id="KAG9484501.1"/>
    </source>
</evidence>
<gene>
    <name evidence="1" type="ORF">GDO78_010073</name>
</gene>
<evidence type="ECO:0000313" key="2">
    <source>
        <dbReference type="Proteomes" id="UP000770717"/>
    </source>
</evidence>
<sequence>MQRYLRFLSNGPVDSLDGGLIHSMLVCTKGTNYGLALKQSSCRRNALEMGEKRNAPPNTEDIPDIFSFFSFFVSVETHSPMYRLQV</sequence>
<comment type="caution">
    <text evidence="1">The sequence shown here is derived from an EMBL/GenBank/DDBJ whole genome shotgun (WGS) entry which is preliminary data.</text>
</comment>
<protein>
    <submittedName>
        <fullName evidence="1">Uncharacterized protein</fullName>
    </submittedName>
</protein>
<dbReference type="AlphaFoldDB" id="A0A8J6FBV8"/>
<organism evidence="1 2">
    <name type="scientific">Eleutherodactylus coqui</name>
    <name type="common">Puerto Rican coqui</name>
    <dbReference type="NCBI Taxonomy" id="57060"/>
    <lineage>
        <taxon>Eukaryota</taxon>
        <taxon>Metazoa</taxon>
        <taxon>Chordata</taxon>
        <taxon>Craniata</taxon>
        <taxon>Vertebrata</taxon>
        <taxon>Euteleostomi</taxon>
        <taxon>Amphibia</taxon>
        <taxon>Batrachia</taxon>
        <taxon>Anura</taxon>
        <taxon>Neobatrachia</taxon>
        <taxon>Hyloidea</taxon>
        <taxon>Eleutherodactylidae</taxon>
        <taxon>Eleutherodactylinae</taxon>
        <taxon>Eleutherodactylus</taxon>
        <taxon>Eleutherodactylus</taxon>
    </lineage>
</organism>
<dbReference type="Proteomes" id="UP000770717">
    <property type="component" value="Unassembled WGS sequence"/>
</dbReference>
<accession>A0A8J6FBV8</accession>
<proteinExistence type="predicted"/>
<name>A0A8J6FBV8_ELECQ</name>
<keyword evidence="2" id="KW-1185">Reference proteome</keyword>
<dbReference type="EMBL" id="WNTK01000005">
    <property type="protein sequence ID" value="KAG9484501.1"/>
    <property type="molecule type" value="Genomic_DNA"/>
</dbReference>